<sequence>MRLLETVLVTCAGGVLFTLLHIPLGWMLGPLAAAMFWIAYMKRPLVWTVKARDAGLVILGYMMGITFTKDTGRQIAMQLPSMITATLLTVAFSLLTAYWVAKKTKITMASSVIGSIPGGLSQMVVLAEEVKGADETQVAFMQTLRVLAVIFIVPFMAVHGLAEQADGIAAAAPQGSYADWFSQPYSSPLIIAAVLASCWFAVKLRFPTPYMVGPIIAGAVLAVAGAHTPQLPQLPIIIAQWMIGTYMGVTTQLSSLTNWKKLLPYTILSGIGVVLFSLAFAYGLSCLYPVTLLSAFLSTAPGGMTEMGVTAAITHADITMIVAYQMFRILFILFVVPPLLKWGLRRFERA</sequence>
<feature type="transmembrane region" description="Helical" evidence="1">
    <location>
        <begin position="185"/>
        <end position="202"/>
    </location>
</feature>
<evidence type="ECO:0000313" key="2">
    <source>
        <dbReference type="EMBL" id="TBL79931.1"/>
    </source>
</evidence>
<dbReference type="GO" id="GO:0010468">
    <property type="term" value="P:regulation of gene expression"/>
    <property type="evidence" value="ECO:0007669"/>
    <property type="project" value="InterPro"/>
</dbReference>
<dbReference type="Proteomes" id="UP000293142">
    <property type="component" value="Unassembled WGS sequence"/>
</dbReference>
<organism evidence="2 3">
    <name type="scientific">Paenibacillus thalictri</name>
    <dbReference type="NCBI Taxonomy" id="2527873"/>
    <lineage>
        <taxon>Bacteria</taxon>
        <taxon>Bacillati</taxon>
        <taxon>Bacillota</taxon>
        <taxon>Bacilli</taxon>
        <taxon>Bacillales</taxon>
        <taxon>Paenibacillaceae</taxon>
        <taxon>Paenibacillus</taxon>
    </lineage>
</organism>
<feature type="transmembrane region" description="Helical" evidence="1">
    <location>
        <begin position="265"/>
        <end position="298"/>
    </location>
</feature>
<protein>
    <submittedName>
        <fullName evidence="2">AbrB family transcriptional regulator</fullName>
    </submittedName>
</protein>
<dbReference type="PIRSF" id="PIRSF038991">
    <property type="entry name" value="Protein_AbrB"/>
    <property type="match status" value="1"/>
</dbReference>
<evidence type="ECO:0000256" key="1">
    <source>
        <dbReference type="SAM" id="Phobius"/>
    </source>
</evidence>
<dbReference type="RefSeq" id="WP_131013177.1">
    <property type="nucleotide sequence ID" value="NZ_SIRE01000006.1"/>
</dbReference>
<dbReference type="AlphaFoldDB" id="A0A4Q9DXH2"/>
<name>A0A4Q9DXH2_9BACL</name>
<dbReference type="GO" id="GO:0016020">
    <property type="term" value="C:membrane"/>
    <property type="evidence" value="ECO:0007669"/>
    <property type="project" value="InterPro"/>
</dbReference>
<keyword evidence="1" id="KW-0812">Transmembrane</keyword>
<keyword evidence="1" id="KW-0472">Membrane</keyword>
<feature type="transmembrane region" description="Helical" evidence="1">
    <location>
        <begin position="209"/>
        <end position="228"/>
    </location>
</feature>
<dbReference type="InterPro" id="IPR007820">
    <property type="entry name" value="AbrB_fam"/>
</dbReference>
<evidence type="ECO:0000313" key="3">
    <source>
        <dbReference type="Proteomes" id="UP000293142"/>
    </source>
</evidence>
<gene>
    <name evidence="2" type="ORF">EYB31_10095</name>
</gene>
<keyword evidence="3" id="KW-1185">Reference proteome</keyword>
<feature type="transmembrane region" description="Helical" evidence="1">
    <location>
        <begin position="7"/>
        <end position="40"/>
    </location>
</feature>
<reference evidence="2 3" key="1">
    <citation type="submission" date="2019-02" db="EMBL/GenBank/DDBJ databases">
        <title>Paenibacillus sp. nov., isolated from surface-sterilized tissue of Thalictrum simplex L.</title>
        <authorList>
            <person name="Tuo L."/>
        </authorList>
    </citation>
    <scope>NUCLEOTIDE SEQUENCE [LARGE SCALE GENOMIC DNA]</scope>
    <source>
        <strain evidence="2 3">N2SHLJ1</strain>
    </source>
</reference>
<dbReference type="EMBL" id="SIRE01000006">
    <property type="protein sequence ID" value="TBL79931.1"/>
    <property type="molecule type" value="Genomic_DNA"/>
</dbReference>
<dbReference type="NCBIfam" id="TIGR03082">
    <property type="entry name" value="Gneg_AbrB_dup"/>
    <property type="match status" value="2"/>
</dbReference>
<dbReference type="PANTHER" id="PTHR38457">
    <property type="entry name" value="REGULATOR ABRB-RELATED"/>
    <property type="match status" value="1"/>
</dbReference>
<dbReference type="Pfam" id="PF05145">
    <property type="entry name" value="AbrB"/>
    <property type="match status" value="1"/>
</dbReference>
<feature type="transmembrane region" description="Helical" evidence="1">
    <location>
        <begin position="138"/>
        <end position="157"/>
    </location>
</feature>
<accession>A0A4Q9DXH2</accession>
<dbReference type="OrthoDB" id="5460360at2"/>
<feature type="transmembrane region" description="Helical" evidence="1">
    <location>
        <begin position="234"/>
        <end position="253"/>
    </location>
</feature>
<feature type="transmembrane region" description="Helical" evidence="1">
    <location>
        <begin position="318"/>
        <end position="340"/>
    </location>
</feature>
<dbReference type="PANTHER" id="PTHR38457:SF1">
    <property type="entry name" value="REGULATOR ABRB-RELATED"/>
    <property type="match status" value="1"/>
</dbReference>
<dbReference type="InterPro" id="IPR017516">
    <property type="entry name" value="AbrB_dup"/>
</dbReference>
<comment type="caution">
    <text evidence="2">The sequence shown here is derived from an EMBL/GenBank/DDBJ whole genome shotgun (WGS) entry which is preliminary data.</text>
</comment>
<feature type="transmembrane region" description="Helical" evidence="1">
    <location>
        <begin position="79"/>
        <end position="100"/>
    </location>
</feature>
<proteinExistence type="predicted"/>
<keyword evidence="1" id="KW-1133">Transmembrane helix</keyword>